<reference evidence="1 2" key="1">
    <citation type="submission" date="2016-12" db="EMBL/GenBank/DDBJ databases">
        <title>The genomes of Aspergillus section Nigri reveals drivers in fungal speciation.</title>
        <authorList>
            <consortium name="DOE Joint Genome Institute"/>
            <person name="Vesth T.C."/>
            <person name="Nybo J."/>
            <person name="Theobald S."/>
            <person name="Brandl J."/>
            <person name="Frisvad J.C."/>
            <person name="Nielsen K.F."/>
            <person name="Lyhne E.K."/>
            <person name="Kogle M.E."/>
            <person name="Kuo A."/>
            <person name="Riley R."/>
            <person name="Clum A."/>
            <person name="Nolan M."/>
            <person name="Lipzen A."/>
            <person name="Salamov A."/>
            <person name="Henrissat B."/>
            <person name="Wiebenga A."/>
            <person name="De Vries R.P."/>
            <person name="Grigoriev I.V."/>
            <person name="Mortensen U.H."/>
            <person name="Andersen M.R."/>
            <person name="Baker S.E."/>
        </authorList>
    </citation>
    <scope>NUCLEOTIDE SEQUENCE [LARGE SCALE GENOMIC DNA]</scope>
    <source>
        <strain evidence="1 2">JOP 1030-1</strain>
    </source>
</reference>
<dbReference type="OrthoDB" id="4725912at2759"/>
<dbReference type="GeneID" id="37076605"/>
<evidence type="ECO:0000313" key="1">
    <source>
        <dbReference type="EMBL" id="PYH43744.1"/>
    </source>
</evidence>
<organism evidence="1 2">
    <name type="scientific">Aspergillus saccharolyticus JOP 1030-1</name>
    <dbReference type="NCBI Taxonomy" id="1450539"/>
    <lineage>
        <taxon>Eukaryota</taxon>
        <taxon>Fungi</taxon>
        <taxon>Dikarya</taxon>
        <taxon>Ascomycota</taxon>
        <taxon>Pezizomycotina</taxon>
        <taxon>Eurotiomycetes</taxon>
        <taxon>Eurotiomycetidae</taxon>
        <taxon>Eurotiales</taxon>
        <taxon>Aspergillaceae</taxon>
        <taxon>Aspergillus</taxon>
        <taxon>Aspergillus subgen. Circumdati</taxon>
    </lineage>
</organism>
<accession>A0A318ZBN8</accession>
<keyword evidence="2" id="KW-1185">Reference proteome</keyword>
<dbReference type="Proteomes" id="UP000248349">
    <property type="component" value="Unassembled WGS sequence"/>
</dbReference>
<dbReference type="EMBL" id="KZ821241">
    <property type="protein sequence ID" value="PYH43744.1"/>
    <property type="molecule type" value="Genomic_DNA"/>
</dbReference>
<evidence type="ECO:0008006" key="3">
    <source>
        <dbReference type="Google" id="ProtNLM"/>
    </source>
</evidence>
<dbReference type="RefSeq" id="XP_025429726.1">
    <property type="nucleotide sequence ID" value="XM_025575377.1"/>
</dbReference>
<protein>
    <recommendedName>
        <fullName evidence="3">Tubby C-terminal-like domain-containing protein</fullName>
    </recommendedName>
</protein>
<dbReference type="AlphaFoldDB" id="A0A318ZBN8"/>
<proteinExistence type="predicted"/>
<gene>
    <name evidence="1" type="ORF">BP01DRAFT_358187</name>
</gene>
<sequence>MSPTRSLNVDFTSWTNKHLAVTEGPSGAATLVYAADLNCRKPHMIFQATGSARLPATVNFHAFSRSIDVTVNGHQIAFKPHGLFKYEAAFESPALGGPVLTWSNPKYMNPAYLECRDAHGVVLARFIPHRGWTMTKAGCLEIDPQVPSGPVTDEVVVTGLALAYYIIIQNTAATGAS</sequence>
<name>A0A318ZBN8_9EURO</name>
<evidence type="ECO:0000313" key="2">
    <source>
        <dbReference type="Proteomes" id="UP000248349"/>
    </source>
</evidence>